<sequence>MEGAMAEGGCGHRVVGGKENRSLLTYGCGLIAKKIDGFQSLSFQEVQAQRLVPSLWENFDEPHVPEAEVNEVLQQLFPQLILNGLKQEKTRKSRKF</sequence>
<dbReference type="AlphaFoldDB" id="A0A8T2NGH8"/>
<protein>
    <submittedName>
        <fullName evidence="1">Uncharacterized protein</fullName>
    </submittedName>
</protein>
<dbReference type="Proteomes" id="UP000824540">
    <property type="component" value="Unassembled WGS sequence"/>
</dbReference>
<comment type="caution">
    <text evidence="1">The sequence shown here is derived from an EMBL/GenBank/DDBJ whole genome shotgun (WGS) entry which is preliminary data.</text>
</comment>
<dbReference type="EMBL" id="JAFBMS010000061">
    <property type="protein sequence ID" value="KAG9338836.1"/>
    <property type="molecule type" value="Genomic_DNA"/>
</dbReference>
<reference evidence="1" key="1">
    <citation type="thesis" date="2021" institute="BYU ScholarsArchive" country="Provo, UT, USA">
        <title>Applications of and Algorithms for Genome Assembly and Genomic Analyses with an Emphasis on Marine Teleosts.</title>
        <authorList>
            <person name="Pickett B.D."/>
        </authorList>
    </citation>
    <scope>NUCLEOTIDE SEQUENCE</scope>
    <source>
        <strain evidence="1">HI-2016</strain>
    </source>
</reference>
<organism evidence="1 2">
    <name type="scientific">Albula glossodonta</name>
    <name type="common">roundjaw bonefish</name>
    <dbReference type="NCBI Taxonomy" id="121402"/>
    <lineage>
        <taxon>Eukaryota</taxon>
        <taxon>Metazoa</taxon>
        <taxon>Chordata</taxon>
        <taxon>Craniata</taxon>
        <taxon>Vertebrata</taxon>
        <taxon>Euteleostomi</taxon>
        <taxon>Actinopterygii</taxon>
        <taxon>Neopterygii</taxon>
        <taxon>Teleostei</taxon>
        <taxon>Albuliformes</taxon>
        <taxon>Albulidae</taxon>
        <taxon>Albula</taxon>
    </lineage>
</organism>
<proteinExistence type="predicted"/>
<name>A0A8T2NGH8_9TELE</name>
<evidence type="ECO:0000313" key="1">
    <source>
        <dbReference type="EMBL" id="KAG9338836.1"/>
    </source>
</evidence>
<gene>
    <name evidence="1" type="ORF">JZ751_025275</name>
</gene>
<evidence type="ECO:0000313" key="2">
    <source>
        <dbReference type="Proteomes" id="UP000824540"/>
    </source>
</evidence>
<accession>A0A8T2NGH8</accession>
<keyword evidence="2" id="KW-1185">Reference proteome</keyword>